<gene>
    <name evidence="1" type="ORF">TCMB3V08_LOCUS12983</name>
</gene>
<sequence length="24" mass="2686">MTKVIFYYQPNGTMLTQLKAGGHS</sequence>
<organism evidence="1">
    <name type="scientific">Timema californicum</name>
    <name type="common">California timema</name>
    <name type="synonym">Walking stick</name>
    <dbReference type="NCBI Taxonomy" id="61474"/>
    <lineage>
        <taxon>Eukaryota</taxon>
        <taxon>Metazoa</taxon>
        <taxon>Ecdysozoa</taxon>
        <taxon>Arthropoda</taxon>
        <taxon>Hexapoda</taxon>
        <taxon>Insecta</taxon>
        <taxon>Pterygota</taxon>
        <taxon>Neoptera</taxon>
        <taxon>Polyneoptera</taxon>
        <taxon>Phasmatodea</taxon>
        <taxon>Timematodea</taxon>
        <taxon>Timematoidea</taxon>
        <taxon>Timematidae</taxon>
        <taxon>Timema</taxon>
    </lineage>
</organism>
<dbReference type="EMBL" id="OE200353">
    <property type="protein sequence ID" value="CAD7580450.1"/>
    <property type="molecule type" value="Genomic_DNA"/>
</dbReference>
<evidence type="ECO:0000313" key="1">
    <source>
        <dbReference type="EMBL" id="CAD7580450.1"/>
    </source>
</evidence>
<protein>
    <submittedName>
        <fullName evidence="1">(California timema) hypothetical protein</fullName>
    </submittedName>
</protein>
<dbReference type="AlphaFoldDB" id="A0A7R9JKD1"/>
<name>A0A7R9JKD1_TIMCA</name>
<proteinExistence type="predicted"/>
<accession>A0A7R9JKD1</accession>
<reference evidence="1" key="1">
    <citation type="submission" date="2020-11" db="EMBL/GenBank/DDBJ databases">
        <authorList>
            <person name="Tran Van P."/>
        </authorList>
    </citation>
    <scope>NUCLEOTIDE SEQUENCE</scope>
</reference>